<evidence type="ECO:0000313" key="2">
    <source>
        <dbReference type="EMBL" id="KAK9282351.1"/>
    </source>
</evidence>
<organism evidence="2 3">
    <name type="scientific">Liquidambar formosana</name>
    <name type="common">Formosan gum</name>
    <dbReference type="NCBI Taxonomy" id="63359"/>
    <lineage>
        <taxon>Eukaryota</taxon>
        <taxon>Viridiplantae</taxon>
        <taxon>Streptophyta</taxon>
        <taxon>Embryophyta</taxon>
        <taxon>Tracheophyta</taxon>
        <taxon>Spermatophyta</taxon>
        <taxon>Magnoliopsida</taxon>
        <taxon>eudicotyledons</taxon>
        <taxon>Gunneridae</taxon>
        <taxon>Pentapetalae</taxon>
        <taxon>Saxifragales</taxon>
        <taxon>Altingiaceae</taxon>
        <taxon>Liquidambar</taxon>
    </lineage>
</organism>
<evidence type="ECO:0000256" key="1">
    <source>
        <dbReference type="SAM" id="MobiDB-lite"/>
    </source>
</evidence>
<comment type="caution">
    <text evidence="2">The sequence shown here is derived from an EMBL/GenBank/DDBJ whole genome shotgun (WGS) entry which is preliminary data.</text>
</comment>
<sequence>MIQYASSSYRDVILDKDVSADQAVVANKIMVGGSESDEPLNDLHHLSSSVIVAGGTGSDDPTQRSAPSTLNHGKPSSAEKGKTVVLELAGNAARENEKSGIV</sequence>
<gene>
    <name evidence="2" type="ORF">L1049_005268</name>
</gene>
<protein>
    <submittedName>
        <fullName evidence="2">Uncharacterized protein</fullName>
    </submittedName>
</protein>
<feature type="region of interest" description="Disordered" evidence="1">
    <location>
        <begin position="51"/>
        <end position="82"/>
    </location>
</feature>
<evidence type="ECO:0000313" key="3">
    <source>
        <dbReference type="Proteomes" id="UP001415857"/>
    </source>
</evidence>
<feature type="compositionally biased region" description="Polar residues" evidence="1">
    <location>
        <begin position="59"/>
        <end position="71"/>
    </location>
</feature>
<dbReference type="AlphaFoldDB" id="A0AAP0RPW7"/>
<dbReference type="EMBL" id="JBBPBK010000007">
    <property type="protein sequence ID" value="KAK9282351.1"/>
    <property type="molecule type" value="Genomic_DNA"/>
</dbReference>
<keyword evidence="3" id="KW-1185">Reference proteome</keyword>
<dbReference type="Proteomes" id="UP001415857">
    <property type="component" value="Unassembled WGS sequence"/>
</dbReference>
<accession>A0AAP0RPW7</accession>
<proteinExistence type="predicted"/>
<name>A0AAP0RPW7_LIQFO</name>
<reference evidence="2 3" key="1">
    <citation type="journal article" date="2024" name="Plant J.">
        <title>Genome sequences and population genomics reveal climatic adaptation and genomic divergence between two closely related sweetgum species.</title>
        <authorList>
            <person name="Xu W.Q."/>
            <person name="Ren C.Q."/>
            <person name="Zhang X.Y."/>
            <person name="Comes H.P."/>
            <person name="Liu X.H."/>
            <person name="Li Y.G."/>
            <person name="Kettle C.J."/>
            <person name="Jalonen R."/>
            <person name="Gaisberger H."/>
            <person name="Ma Y.Z."/>
            <person name="Qiu Y.X."/>
        </authorList>
    </citation>
    <scope>NUCLEOTIDE SEQUENCE [LARGE SCALE GENOMIC DNA]</scope>
    <source>
        <strain evidence="2">Hangzhou</strain>
    </source>
</reference>